<keyword evidence="3" id="KW-1185">Reference proteome</keyword>
<protein>
    <submittedName>
        <fullName evidence="2">Uncharacterized protein</fullName>
    </submittedName>
</protein>
<comment type="caution">
    <text evidence="2">The sequence shown here is derived from an EMBL/GenBank/DDBJ whole genome shotgun (WGS) entry which is preliminary data.</text>
</comment>
<keyword evidence="1" id="KW-0732">Signal</keyword>
<accession>A0A1Y1X3H4</accession>
<sequence>MKLLKLLFAIIVLAYSVFGKAIINEKFTEEDIDQLLSTWTVFAESLRIPTEYVINDINMIKNDPDFDINDSLFIKSFMKEAINKVNKNKKMNPYLIDPNIIPNNICCVCVRAPCPCQCNKDSDLDKDELKCFRKAYHTTDERYIKKVINKMKNTELPEVLTNLSYINYLECLLKNE</sequence>
<evidence type="ECO:0000313" key="2">
    <source>
        <dbReference type="EMBL" id="ORX80360.1"/>
    </source>
</evidence>
<proteinExistence type="predicted"/>
<dbReference type="EMBL" id="MCFG01000147">
    <property type="protein sequence ID" value="ORX80360.1"/>
    <property type="molecule type" value="Genomic_DNA"/>
</dbReference>
<feature type="chain" id="PRO_5012282273" evidence="1">
    <location>
        <begin position="20"/>
        <end position="176"/>
    </location>
</feature>
<reference evidence="2 3" key="2">
    <citation type="submission" date="2016-08" db="EMBL/GenBank/DDBJ databases">
        <title>Pervasive Adenine N6-methylation of Active Genes in Fungi.</title>
        <authorList>
            <consortium name="DOE Joint Genome Institute"/>
            <person name="Mondo S.J."/>
            <person name="Dannebaum R.O."/>
            <person name="Kuo R.C."/>
            <person name="Labutti K."/>
            <person name="Haridas S."/>
            <person name="Kuo A."/>
            <person name="Salamov A."/>
            <person name="Ahrendt S.R."/>
            <person name="Lipzen A."/>
            <person name="Sullivan W."/>
            <person name="Andreopoulos W.B."/>
            <person name="Clum A."/>
            <person name="Lindquist E."/>
            <person name="Daum C."/>
            <person name="Ramamoorthy G.K."/>
            <person name="Gryganskyi A."/>
            <person name="Culley D."/>
            <person name="Magnuson J.K."/>
            <person name="James T.Y."/>
            <person name="O'Malley M.A."/>
            <person name="Stajich J.E."/>
            <person name="Spatafora J.W."/>
            <person name="Visel A."/>
            <person name="Grigoriev I.V."/>
        </authorList>
    </citation>
    <scope>NUCLEOTIDE SEQUENCE [LARGE SCALE GENOMIC DNA]</scope>
    <source>
        <strain evidence="2 3">S4</strain>
    </source>
</reference>
<evidence type="ECO:0000313" key="3">
    <source>
        <dbReference type="Proteomes" id="UP000193944"/>
    </source>
</evidence>
<reference evidence="2 3" key="1">
    <citation type="submission" date="2016-08" db="EMBL/GenBank/DDBJ databases">
        <title>A Parts List for Fungal Cellulosomes Revealed by Comparative Genomics.</title>
        <authorList>
            <consortium name="DOE Joint Genome Institute"/>
            <person name="Haitjema C.H."/>
            <person name="Gilmore S.P."/>
            <person name="Henske J.K."/>
            <person name="Solomon K.V."/>
            <person name="De Groot R."/>
            <person name="Kuo A."/>
            <person name="Mondo S.J."/>
            <person name="Salamov A.A."/>
            <person name="Labutti K."/>
            <person name="Zhao Z."/>
            <person name="Chiniquy J."/>
            <person name="Barry K."/>
            <person name="Brewer H.M."/>
            <person name="Purvine S.O."/>
            <person name="Wright A.T."/>
            <person name="Boxma B."/>
            <person name="Van Alen T."/>
            <person name="Hackstein J.H."/>
            <person name="Baker S.E."/>
            <person name="Grigoriev I.V."/>
            <person name="O'Malley M.A."/>
        </authorList>
    </citation>
    <scope>NUCLEOTIDE SEQUENCE [LARGE SCALE GENOMIC DNA]</scope>
    <source>
        <strain evidence="2 3">S4</strain>
    </source>
</reference>
<name>A0A1Y1X3H4_9FUNG</name>
<organism evidence="2 3">
    <name type="scientific">Anaeromyces robustus</name>
    <dbReference type="NCBI Taxonomy" id="1754192"/>
    <lineage>
        <taxon>Eukaryota</taxon>
        <taxon>Fungi</taxon>
        <taxon>Fungi incertae sedis</taxon>
        <taxon>Chytridiomycota</taxon>
        <taxon>Chytridiomycota incertae sedis</taxon>
        <taxon>Neocallimastigomycetes</taxon>
        <taxon>Neocallimastigales</taxon>
        <taxon>Neocallimastigaceae</taxon>
        <taxon>Anaeromyces</taxon>
    </lineage>
</organism>
<evidence type="ECO:0000256" key="1">
    <source>
        <dbReference type="SAM" id="SignalP"/>
    </source>
</evidence>
<feature type="signal peptide" evidence="1">
    <location>
        <begin position="1"/>
        <end position="19"/>
    </location>
</feature>
<dbReference type="AlphaFoldDB" id="A0A1Y1X3H4"/>
<gene>
    <name evidence="2" type="ORF">BCR32DRAFT_293876</name>
</gene>
<dbReference type="Proteomes" id="UP000193944">
    <property type="component" value="Unassembled WGS sequence"/>
</dbReference>